<feature type="non-terminal residue" evidence="1">
    <location>
        <position position="1"/>
    </location>
</feature>
<proteinExistence type="predicted"/>
<organism evidence="1 2">
    <name type="scientific">Acaulospora colombiana</name>
    <dbReference type="NCBI Taxonomy" id="27376"/>
    <lineage>
        <taxon>Eukaryota</taxon>
        <taxon>Fungi</taxon>
        <taxon>Fungi incertae sedis</taxon>
        <taxon>Mucoromycota</taxon>
        <taxon>Glomeromycotina</taxon>
        <taxon>Glomeromycetes</taxon>
        <taxon>Diversisporales</taxon>
        <taxon>Acaulosporaceae</taxon>
        <taxon>Acaulospora</taxon>
    </lineage>
</organism>
<protein>
    <submittedName>
        <fullName evidence="1">12033_t:CDS:1</fullName>
    </submittedName>
</protein>
<evidence type="ECO:0000313" key="2">
    <source>
        <dbReference type="Proteomes" id="UP000789525"/>
    </source>
</evidence>
<accession>A0ACA9Q0P9</accession>
<reference evidence="1" key="1">
    <citation type="submission" date="2021-06" db="EMBL/GenBank/DDBJ databases">
        <authorList>
            <person name="Kallberg Y."/>
            <person name="Tangrot J."/>
            <person name="Rosling A."/>
        </authorList>
    </citation>
    <scope>NUCLEOTIDE SEQUENCE</scope>
    <source>
        <strain evidence="1">CL356</strain>
    </source>
</reference>
<dbReference type="Proteomes" id="UP000789525">
    <property type="component" value="Unassembled WGS sequence"/>
</dbReference>
<comment type="caution">
    <text evidence="1">The sequence shown here is derived from an EMBL/GenBank/DDBJ whole genome shotgun (WGS) entry which is preliminary data.</text>
</comment>
<evidence type="ECO:0000313" key="1">
    <source>
        <dbReference type="EMBL" id="CAG8732894.1"/>
    </source>
</evidence>
<gene>
    <name evidence="1" type="ORF">ACOLOM_LOCUS11749</name>
</gene>
<keyword evidence="2" id="KW-1185">Reference proteome</keyword>
<name>A0ACA9Q0P9_9GLOM</name>
<sequence length="125" mass="14076">YLTTCLDSMGARRESPARRALAHVWKDGRAPRDWIGRILPNWGPFLLIVNPTCELQTDTGRSYDDYAEEANFWIINNPGWKAKPVAAGGVKRKASSEKGESEDRETKKGRLDIDDGECFYQTLSA</sequence>
<dbReference type="EMBL" id="CAJVPT010043733">
    <property type="protein sequence ID" value="CAG8732894.1"/>
    <property type="molecule type" value="Genomic_DNA"/>
</dbReference>